<proteinExistence type="predicted"/>
<reference evidence="1 2" key="1">
    <citation type="journal article" date="2021" name="ACS Chem. Biol.">
        <title>Genomic-Led Discovery of a Novel Glycopeptide Antibiotic by Nonomuraea coxensis DSM 45129.</title>
        <authorList>
            <person name="Yushchuk O."/>
            <person name="Vior N.M."/>
            <person name="Andreo-Vidal A."/>
            <person name="Berini F."/>
            <person name="Ruckert C."/>
            <person name="Busche T."/>
            <person name="Binda E."/>
            <person name="Kalinowski J."/>
            <person name="Truman A.W."/>
            <person name="Marinelli F."/>
        </authorList>
    </citation>
    <scope>NUCLEOTIDE SEQUENCE [LARGE SCALE GENOMIC DNA]</scope>
    <source>
        <strain evidence="1 2">DSM 45129</strain>
    </source>
</reference>
<dbReference type="Proteomes" id="UP000824681">
    <property type="component" value="Chromosome"/>
</dbReference>
<accession>A0ABX8TY72</accession>
<dbReference type="Pfam" id="PF17418">
    <property type="entry name" value="SdpA"/>
    <property type="match status" value="1"/>
</dbReference>
<dbReference type="InterPro" id="IPR023902">
    <property type="entry name" value="Sporulation_SdpA"/>
</dbReference>
<keyword evidence="2" id="KW-1185">Reference proteome</keyword>
<name>A0ABX8TY72_9ACTN</name>
<organism evidence="1 2">
    <name type="scientific">Nonomuraea coxensis DSM 45129</name>
    <dbReference type="NCBI Taxonomy" id="1122611"/>
    <lineage>
        <taxon>Bacteria</taxon>
        <taxon>Bacillati</taxon>
        <taxon>Actinomycetota</taxon>
        <taxon>Actinomycetes</taxon>
        <taxon>Streptosporangiales</taxon>
        <taxon>Streptosporangiaceae</taxon>
        <taxon>Nonomuraea</taxon>
    </lineage>
</organism>
<evidence type="ECO:0000313" key="2">
    <source>
        <dbReference type="Proteomes" id="UP000824681"/>
    </source>
</evidence>
<protein>
    <submittedName>
        <fullName evidence="1">Sporulation-delaying protein SdpA</fullName>
    </submittedName>
</protein>
<gene>
    <name evidence="1" type="primary">sdpA</name>
    <name evidence="1" type="ORF">Nocox_14095</name>
</gene>
<dbReference type="NCBIfam" id="TIGR04034">
    <property type="entry name" value="export_SdpA"/>
    <property type="match status" value="1"/>
</dbReference>
<evidence type="ECO:0000313" key="1">
    <source>
        <dbReference type="EMBL" id="QYC40435.1"/>
    </source>
</evidence>
<dbReference type="RefSeq" id="WP_157383378.1">
    <property type="nucleotide sequence ID" value="NZ_CP068985.1"/>
</dbReference>
<sequence length="168" mass="18370">MIAAWVAVIFYVVHTQLPSNAIRLPGQESARLTIITLTPQGWAFFTKSPREPQVGVWQRAAGGWRDARLGPHSEPWNALGFNRRSRSQGLELGIMQTAVPADAWRPCEGDDVSACLDRAPVAVTIRNTAPRPVHCGPVGLVQRDPLPWAWAGSETVMPAKVARLEVSC</sequence>
<dbReference type="EMBL" id="CP068985">
    <property type="protein sequence ID" value="QYC40435.1"/>
    <property type="molecule type" value="Genomic_DNA"/>
</dbReference>